<feature type="binding site" evidence="4">
    <location>
        <position position="124"/>
    </location>
    <ligand>
        <name>Zn(2+)</name>
        <dbReference type="ChEBI" id="CHEBI:29105"/>
    </ligand>
</feature>
<feature type="binding site" evidence="4">
    <location>
        <position position="127"/>
    </location>
    <ligand>
        <name>Zn(2+)</name>
        <dbReference type="ChEBI" id="CHEBI:29105"/>
    </ligand>
</feature>
<dbReference type="InterPro" id="IPR050134">
    <property type="entry name" value="NAD-dep_sirtuin_deacylases"/>
</dbReference>
<dbReference type="EMBL" id="NGKC01000007">
    <property type="protein sequence ID" value="RSU11728.1"/>
    <property type="molecule type" value="Genomic_DNA"/>
</dbReference>
<dbReference type="Pfam" id="PF02146">
    <property type="entry name" value="SIR2"/>
    <property type="match status" value="1"/>
</dbReference>
<dbReference type="OrthoDB" id="9800582at2"/>
<feature type="binding site" evidence="4">
    <location>
        <position position="143"/>
    </location>
    <ligand>
        <name>Zn(2+)</name>
        <dbReference type="ChEBI" id="CHEBI:29105"/>
    </ligand>
</feature>
<dbReference type="GO" id="GO:0046872">
    <property type="term" value="F:metal ion binding"/>
    <property type="evidence" value="ECO:0007669"/>
    <property type="project" value="UniProtKB-KW"/>
</dbReference>
<gene>
    <name evidence="6" type="ORF">CBF27_07130</name>
</gene>
<dbReference type="NCBIfam" id="NF001752">
    <property type="entry name" value="PRK00481.1-1"/>
    <property type="match status" value="1"/>
</dbReference>
<evidence type="ECO:0000256" key="1">
    <source>
        <dbReference type="ARBA" id="ARBA00012928"/>
    </source>
</evidence>
<keyword evidence="2" id="KW-0808">Transferase</keyword>
<dbReference type="InterPro" id="IPR029035">
    <property type="entry name" value="DHS-like_NAD/FAD-binding_dom"/>
</dbReference>
<dbReference type="PROSITE" id="PS50305">
    <property type="entry name" value="SIRTUIN"/>
    <property type="match status" value="1"/>
</dbReference>
<dbReference type="EC" id="2.3.1.286" evidence="1"/>
<dbReference type="GO" id="GO:0017136">
    <property type="term" value="F:histone deacetylase activity, NAD-dependent"/>
    <property type="evidence" value="ECO:0007669"/>
    <property type="project" value="TreeGrafter"/>
</dbReference>
<keyword evidence="4" id="KW-0479">Metal-binding</keyword>
<dbReference type="SUPFAM" id="SSF52467">
    <property type="entry name" value="DHS-like NAD/FAD-binding domain"/>
    <property type="match status" value="1"/>
</dbReference>
<keyword evidence="7" id="KW-1185">Reference proteome</keyword>
<evidence type="ECO:0000256" key="4">
    <source>
        <dbReference type="PROSITE-ProRule" id="PRU00236"/>
    </source>
</evidence>
<feature type="active site" description="Proton acceptor" evidence="4">
    <location>
        <position position="116"/>
    </location>
</feature>
<comment type="caution">
    <text evidence="6">The sequence shown here is derived from an EMBL/GenBank/DDBJ whole genome shotgun (WGS) entry which is preliminary data.</text>
</comment>
<dbReference type="GO" id="GO:0070403">
    <property type="term" value="F:NAD+ binding"/>
    <property type="evidence" value="ECO:0007669"/>
    <property type="project" value="InterPro"/>
</dbReference>
<sequence>MSDVEKARQLIHEAEVLTVLTGAGVSTPSGIPDYRSLTGVYHGLENPEYLLSHTCLMTEPDKFYNFNKSLYHPEAEPNVIHRKLKQLEADKTVNIITQNIDQLHHKAGSTNVVDFHGNLYDCYCTSCGASVPVEEYLESYWHHECGGLVRPNVVLYEEGLSQEAISRSVQMMTEAELVMIAGTSFQVVPFSTLIQYKRPDVPVVVVNREPIYLFEPHLMVTGSAEDFFEKL</sequence>
<dbReference type="InterPro" id="IPR026591">
    <property type="entry name" value="Sirtuin_cat_small_dom_sf"/>
</dbReference>
<name>A0A430AUJ0_9ENTE</name>
<dbReference type="PANTHER" id="PTHR11085">
    <property type="entry name" value="NAD-DEPENDENT PROTEIN DEACYLASE SIRTUIN-5, MITOCHONDRIAL-RELATED"/>
    <property type="match status" value="1"/>
</dbReference>
<evidence type="ECO:0000313" key="6">
    <source>
        <dbReference type="EMBL" id="RSU11728.1"/>
    </source>
</evidence>
<feature type="binding site" evidence="4">
    <location>
        <position position="145"/>
    </location>
    <ligand>
        <name>Zn(2+)</name>
        <dbReference type="ChEBI" id="CHEBI:29105"/>
    </ligand>
</feature>
<keyword evidence="4" id="KW-0862">Zinc</keyword>
<evidence type="ECO:0000313" key="7">
    <source>
        <dbReference type="Proteomes" id="UP000286773"/>
    </source>
</evidence>
<feature type="domain" description="Deacetylase sirtuin-type" evidence="5">
    <location>
        <begin position="1"/>
        <end position="231"/>
    </location>
</feature>
<dbReference type="Proteomes" id="UP000286773">
    <property type="component" value="Unassembled WGS sequence"/>
</dbReference>
<dbReference type="RefSeq" id="WP_126813640.1">
    <property type="nucleotide sequence ID" value="NZ_NGKC01000007.1"/>
</dbReference>
<dbReference type="AlphaFoldDB" id="A0A430AUJ0"/>
<dbReference type="PANTHER" id="PTHR11085:SF4">
    <property type="entry name" value="NAD-DEPENDENT PROTEIN DEACYLASE"/>
    <property type="match status" value="1"/>
</dbReference>
<protein>
    <recommendedName>
        <fullName evidence="1">protein acetyllysine N-acetyltransferase</fullName>
        <ecNumber evidence="1">2.3.1.286</ecNumber>
    </recommendedName>
</protein>
<accession>A0A430AUJ0</accession>
<evidence type="ECO:0000259" key="5">
    <source>
        <dbReference type="PROSITE" id="PS50305"/>
    </source>
</evidence>
<dbReference type="Gene3D" id="3.30.1600.10">
    <property type="entry name" value="SIR2/SIRT2 'Small Domain"/>
    <property type="match status" value="1"/>
</dbReference>
<evidence type="ECO:0000256" key="2">
    <source>
        <dbReference type="ARBA" id="ARBA00022679"/>
    </source>
</evidence>
<dbReference type="InterPro" id="IPR003000">
    <property type="entry name" value="Sirtuin"/>
</dbReference>
<keyword evidence="3" id="KW-0520">NAD</keyword>
<reference evidence="6 7" key="1">
    <citation type="submission" date="2017-05" db="EMBL/GenBank/DDBJ databases">
        <title>Vagococcus spp. assemblies.</title>
        <authorList>
            <person name="Gulvik C.A."/>
        </authorList>
    </citation>
    <scope>NUCLEOTIDE SEQUENCE [LARGE SCALE GENOMIC DNA]</scope>
    <source>
        <strain evidence="6 7">LMG 24798</strain>
    </source>
</reference>
<proteinExistence type="predicted"/>
<evidence type="ECO:0000256" key="3">
    <source>
        <dbReference type="ARBA" id="ARBA00023027"/>
    </source>
</evidence>
<dbReference type="InterPro" id="IPR026590">
    <property type="entry name" value="Ssirtuin_cat_dom"/>
</dbReference>
<organism evidence="6 7">
    <name type="scientific">Vagococcus acidifermentans</name>
    <dbReference type="NCBI Taxonomy" id="564710"/>
    <lineage>
        <taxon>Bacteria</taxon>
        <taxon>Bacillati</taxon>
        <taxon>Bacillota</taxon>
        <taxon>Bacilli</taxon>
        <taxon>Lactobacillales</taxon>
        <taxon>Enterococcaceae</taxon>
        <taxon>Vagococcus</taxon>
    </lineage>
</organism>
<dbReference type="Gene3D" id="3.40.50.1220">
    <property type="entry name" value="TPP-binding domain"/>
    <property type="match status" value="1"/>
</dbReference>